<name>A0AAW9S3R8_9HYPH</name>
<dbReference type="SUPFAM" id="SSF52833">
    <property type="entry name" value="Thioredoxin-like"/>
    <property type="match status" value="1"/>
</dbReference>
<evidence type="ECO:0000313" key="5">
    <source>
        <dbReference type="Proteomes" id="UP001378188"/>
    </source>
</evidence>
<protein>
    <recommendedName>
        <fullName evidence="1">2-hydroxychromene-2-carboxylate isomerase</fullName>
        <ecNumber evidence="1">5.99.1.4</ecNumber>
    </recommendedName>
</protein>
<evidence type="ECO:0000259" key="3">
    <source>
        <dbReference type="Pfam" id="PF01323"/>
    </source>
</evidence>
<comment type="caution">
    <text evidence="4">The sequence shown here is derived from an EMBL/GenBank/DDBJ whole genome shotgun (WGS) entry which is preliminary data.</text>
</comment>
<dbReference type="Pfam" id="PF01323">
    <property type="entry name" value="DSBA"/>
    <property type="match status" value="1"/>
</dbReference>
<dbReference type="Proteomes" id="UP001378188">
    <property type="component" value="Unassembled WGS sequence"/>
</dbReference>
<organism evidence="4 5">
    <name type="scientific">Microbaculum marinum</name>
    <dbReference type="NCBI Taxonomy" id="1764581"/>
    <lineage>
        <taxon>Bacteria</taxon>
        <taxon>Pseudomonadati</taxon>
        <taxon>Pseudomonadota</taxon>
        <taxon>Alphaproteobacteria</taxon>
        <taxon>Hyphomicrobiales</taxon>
        <taxon>Tepidamorphaceae</taxon>
        <taxon>Microbaculum</taxon>
    </lineage>
</organism>
<keyword evidence="5" id="KW-1185">Reference proteome</keyword>
<dbReference type="GO" id="GO:1901170">
    <property type="term" value="P:naphthalene catabolic process"/>
    <property type="evidence" value="ECO:0007669"/>
    <property type="project" value="InterPro"/>
</dbReference>
<comment type="similarity">
    <text evidence="1">Belongs to the GST superfamily. NadH family.</text>
</comment>
<dbReference type="InterPro" id="IPR001853">
    <property type="entry name" value="DSBA-like_thioredoxin_dom"/>
</dbReference>
<dbReference type="PANTHER" id="PTHR42943:SF2">
    <property type="entry name" value="GLUTATHIONE S-TRANSFERASE KAPPA 1"/>
    <property type="match status" value="1"/>
</dbReference>
<dbReference type="EMBL" id="JAZHOF010000014">
    <property type="protein sequence ID" value="MEJ8574803.1"/>
    <property type="molecule type" value="Genomic_DNA"/>
</dbReference>
<dbReference type="PANTHER" id="PTHR42943">
    <property type="entry name" value="GLUTATHIONE S-TRANSFERASE KAPPA"/>
    <property type="match status" value="1"/>
</dbReference>
<dbReference type="AlphaFoldDB" id="A0AAW9S3R8"/>
<dbReference type="EC" id="5.99.1.4" evidence="1"/>
<feature type="active site" description="Nucleophile" evidence="2">
    <location>
        <position position="12"/>
    </location>
</feature>
<dbReference type="Gene3D" id="3.40.30.10">
    <property type="entry name" value="Glutaredoxin"/>
    <property type="match status" value="1"/>
</dbReference>
<dbReference type="InterPro" id="IPR044087">
    <property type="entry name" value="NahD-like"/>
</dbReference>
<dbReference type="RefSeq" id="WP_340332499.1">
    <property type="nucleotide sequence ID" value="NZ_JAZHOF010000014.1"/>
</dbReference>
<dbReference type="GO" id="GO:0004602">
    <property type="term" value="F:glutathione peroxidase activity"/>
    <property type="evidence" value="ECO:0007669"/>
    <property type="project" value="TreeGrafter"/>
</dbReference>
<accession>A0AAW9S3R8</accession>
<proteinExistence type="inferred from homology"/>
<dbReference type="GO" id="GO:0004364">
    <property type="term" value="F:glutathione transferase activity"/>
    <property type="evidence" value="ECO:0007669"/>
    <property type="project" value="TreeGrafter"/>
</dbReference>
<dbReference type="CDD" id="cd03022">
    <property type="entry name" value="DsbA_HCCA_Iso"/>
    <property type="match status" value="1"/>
</dbReference>
<reference evidence="4 5" key="1">
    <citation type="submission" date="2024-02" db="EMBL/GenBank/DDBJ databases">
        <title>Genome analysis and characterization of Microbaculum marinisediminis sp. nov., isolated from marine sediment.</title>
        <authorList>
            <person name="Du Z.-J."/>
            <person name="Ye Y.-Q."/>
            <person name="Zhang Z.-R."/>
            <person name="Yuan S.-M."/>
            <person name="Zhang X.-Y."/>
        </authorList>
    </citation>
    <scope>NUCLEOTIDE SEQUENCE [LARGE SCALE GENOMIC DNA]</scope>
    <source>
        <strain evidence="4 5">SDUM1044001</strain>
    </source>
</reference>
<dbReference type="GO" id="GO:0006749">
    <property type="term" value="P:glutathione metabolic process"/>
    <property type="evidence" value="ECO:0007669"/>
    <property type="project" value="TreeGrafter"/>
</dbReference>
<dbReference type="InterPro" id="IPR014440">
    <property type="entry name" value="HCCAis_GSTk"/>
</dbReference>
<gene>
    <name evidence="4" type="ORF">V3328_25230</name>
</gene>
<dbReference type="InterPro" id="IPR036249">
    <property type="entry name" value="Thioredoxin-like_sf"/>
</dbReference>
<evidence type="ECO:0000256" key="2">
    <source>
        <dbReference type="PIRSR" id="PIRSR006386-1"/>
    </source>
</evidence>
<dbReference type="GO" id="GO:0018845">
    <property type="term" value="F:2-hydroxychromene-2-carboxylate isomerase activity"/>
    <property type="evidence" value="ECO:0007669"/>
    <property type="project" value="UniProtKB-UniRule"/>
</dbReference>
<sequence>MKALDFWFEFASTYSYLTAMRIEAAARRAGVEVRWKPFLLGPVFAGQGLSTSPFNIYPLKGGNMLRDVERIAAAMGLGFRTPDPFPQNGLTAARIALIGCDEDWGADFTRAVYLAEFDQGRQISDKAVLSDILHSLGQDPEAVLQRSESPENKARLKAQTETAMQLNMFGAPTFMTEDGELFWGNDRLEQALYWARHHTLEGFFEQDAG</sequence>
<keyword evidence="1 4" id="KW-0413">Isomerase</keyword>
<dbReference type="PIRSF" id="PIRSF006386">
    <property type="entry name" value="HCCAis_GSTk"/>
    <property type="match status" value="1"/>
</dbReference>
<evidence type="ECO:0000256" key="1">
    <source>
        <dbReference type="PIRNR" id="PIRNR006386"/>
    </source>
</evidence>
<comment type="catalytic activity">
    <reaction evidence="1">
        <text>2-hydroxychromene-2-carboxylate = (3E)-4-(2-hydroxyphenyl)-2-oxobut-3-enoate</text>
        <dbReference type="Rhea" id="RHEA:27401"/>
        <dbReference type="ChEBI" id="CHEBI:59350"/>
        <dbReference type="ChEBI" id="CHEBI:59353"/>
        <dbReference type="EC" id="5.99.1.4"/>
    </reaction>
</comment>
<evidence type="ECO:0000313" key="4">
    <source>
        <dbReference type="EMBL" id="MEJ8574803.1"/>
    </source>
</evidence>
<feature type="domain" description="DSBA-like thioredoxin" evidence="3">
    <location>
        <begin position="4"/>
        <end position="190"/>
    </location>
</feature>
<dbReference type="InterPro" id="IPR051924">
    <property type="entry name" value="GST_Kappa/NadH"/>
</dbReference>